<protein>
    <recommendedName>
        <fullName evidence="4">HTH araC/xylS-type domain-containing protein</fullName>
    </recommendedName>
</protein>
<dbReference type="Pfam" id="PF02311">
    <property type="entry name" value="AraC_binding"/>
    <property type="match status" value="1"/>
</dbReference>
<dbReference type="SUPFAM" id="SSF46689">
    <property type="entry name" value="Homeodomain-like"/>
    <property type="match status" value="1"/>
</dbReference>
<dbReference type="GO" id="GO:0003700">
    <property type="term" value="F:DNA-binding transcription factor activity"/>
    <property type="evidence" value="ECO:0007669"/>
    <property type="project" value="InterPro"/>
</dbReference>
<dbReference type="InterPro" id="IPR018060">
    <property type="entry name" value="HTH_AraC"/>
</dbReference>
<dbReference type="InterPro" id="IPR009057">
    <property type="entry name" value="Homeodomain-like_sf"/>
</dbReference>
<keyword evidence="6" id="KW-1185">Reference proteome</keyword>
<evidence type="ECO:0000313" key="6">
    <source>
        <dbReference type="Proteomes" id="UP000189426"/>
    </source>
</evidence>
<dbReference type="EMBL" id="MLHG01000053">
    <property type="protein sequence ID" value="OOF38782.1"/>
    <property type="molecule type" value="Genomic_DNA"/>
</dbReference>
<organism evidence="5 6">
    <name type="scientific">Rodentibacter mrazii</name>
    <dbReference type="NCBI Taxonomy" id="1908257"/>
    <lineage>
        <taxon>Bacteria</taxon>
        <taxon>Pseudomonadati</taxon>
        <taxon>Pseudomonadota</taxon>
        <taxon>Gammaproteobacteria</taxon>
        <taxon>Pasteurellales</taxon>
        <taxon>Pasteurellaceae</taxon>
        <taxon>Rodentibacter</taxon>
    </lineage>
</organism>
<dbReference type="Pfam" id="PF12833">
    <property type="entry name" value="HTH_18"/>
    <property type="match status" value="1"/>
</dbReference>
<proteinExistence type="predicted"/>
<evidence type="ECO:0000259" key="4">
    <source>
        <dbReference type="PROSITE" id="PS01124"/>
    </source>
</evidence>
<dbReference type="PANTHER" id="PTHR43280">
    <property type="entry name" value="ARAC-FAMILY TRANSCRIPTIONAL REGULATOR"/>
    <property type="match status" value="1"/>
</dbReference>
<evidence type="ECO:0000256" key="2">
    <source>
        <dbReference type="ARBA" id="ARBA00023125"/>
    </source>
</evidence>
<dbReference type="SUPFAM" id="SSF51215">
    <property type="entry name" value="Regulatory protein AraC"/>
    <property type="match status" value="1"/>
</dbReference>
<accession>A0A1V3IF21</accession>
<dbReference type="GO" id="GO:0043565">
    <property type="term" value="F:sequence-specific DNA binding"/>
    <property type="evidence" value="ECO:0007669"/>
    <property type="project" value="InterPro"/>
</dbReference>
<dbReference type="PROSITE" id="PS01124">
    <property type="entry name" value="HTH_ARAC_FAMILY_2"/>
    <property type="match status" value="1"/>
</dbReference>
<dbReference type="Proteomes" id="UP000189426">
    <property type="component" value="Unassembled WGS sequence"/>
</dbReference>
<gene>
    <name evidence="5" type="ORF">BKK47_08530</name>
</gene>
<evidence type="ECO:0000256" key="1">
    <source>
        <dbReference type="ARBA" id="ARBA00023015"/>
    </source>
</evidence>
<dbReference type="InterPro" id="IPR037923">
    <property type="entry name" value="HTH-like"/>
</dbReference>
<dbReference type="AlphaFoldDB" id="A0A1V3IF21"/>
<keyword evidence="3" id="KW-0804">Transcription</keyword>
<reference evidence="5 6" key="1">
    <citation type="submission" date="2016-10" db="EMBL/GenBank/DDBJ databases">
        <title>Rodentibacter gen. nov. and new species.</title>
        <authorList>
            <person name="Christensen H."/>
        </authorList>
    </citation>
    <scope>NUCLEOTIDE SEQUENCE [LARGE SCALE GENOMIC DNA]</scope>
    <source>
        <strain evidence="5 6">Ppn418</strain>
    </source>
</reference>
<comment type="caution">
    <text evidence="5">The sequence shown here is derived from an EMBL/GenBank/DDBJ whole genome shotgun (WGS) entry which is preliminary data.</text>
</comment>
<sequence length="284" mass="33121">MKLIDPISELHFRPADPSQYAIELFSASDMMNRSSDKNLIRAYRYRCEMLILVTEGSTTQWLDGKPIKVQKNSLVLVRSGQTHQFGHERNWDGMMLLFRSEVLPSGKSTLNFNRLPDVLYLNEGESSALFYQMQQMQQDSRISDAQSIFQLLRYQLYALIARLDHIATNLQQNHNNSRLSHRFYEFQDLLEQHFQYAHQVKFYAEQLVCSEKSLNRACQVARKTNAKTLITQRRILEAKRLLCHSELSIAIIAEQLSFTDLTHFSKVFKKETGVTPAMFKDMEK</sequence>
<dbReference type="STRING" id="1908257.BKK47_08530"/>
<keyword evidence="1" id="KW-0805">Transcription regulation</keyword>
<evidence type="ECO:0000313" key="5">
    <source>
        <dbReference type="EMBL" id="OOF38782.1"/>
    </source>
</evidence>
<evidence type="ECO:0000256" key="3">
    <source>
        <dbReference type="ARBA" id="ARBA00023163"/>
    </source>
</evidence>
<dbReference type="Gene3D" id="1.10.10.60">
    <property type="entry name" value="Homeodomain-like"/>
    <property type="match status" value="1"/>
</dbReference>
<dbReference type="SMART" id="SM00342">
    <property type="entry name" value="HTH_ARAC"/>
    <property type="match status" value="1"/>
</dbReference>
<dbReference type="InterPro" id="IPR003313">
    <property type="entry name" value="AraC-bd"/>
</dbReference>
<dbReference type="RefSeq" id="WP_158074758.1">
    <property type="nucleotide sequence ID" value="NZ_MLHG01000053.1"/>
</dbReference>
<dbReference type="PANTHER" id="PTHR43280:SF32">
    <property type="entry name" value="TRANSCRIPTIONAL REGULATORY PROTEIN"/>
    <property type="match status" value="1"/>
</dbReference>
<name>A0A1V3IF21_9PAST</name>
<feature type="domain" description="HTH araC/xylS-type" evidence="4">
    <location>
        <begin position="184"/>
        <end position="282"/>
    </location>
</feature>
<keyword evidence="2" id="KW-0238">DNA-binding</keyword>